<comment type="caution">
    <text evidence="5">The sequence shown here is derived from an EMBL/GenBank/DDBJ whole genome shotgun (WGS) entry which is preliminary data.</text>
</comment>
<comment type="similarity">
    <text evidence="1">Belongs to the methyltransferase superfamily.</text>
</comment>
<dbReference type="GO" id="GO:0032259">
    <property type="term" value="P:methylation"/>
    <property type="evidence" value="ECO:0007669"/>
    <property type="project" value="UniProtKB-KW"/>
</dbReference>
<dbReference type="PANTHER" id="PTHR44942:SF4">
    <property type="entry name" value="METHYLTRANSFERASE TYPE 11 DOMAIN-CONTAINING PROTEIN"/>
    <property type="match status" value="1"/>
</dbReference>
<name>A0A7I8VEV2_9ANNE</name>
<dbReference type="Proteomes" id="UP000549394">
    <property type="component" value="Unassembled WGS sequence"/>
</dbReference>
<gene>
    <name evidence="5" type="ORF">DGYR_LOCUS3700</name>
</gene>
<keyword evidence="6" id="KW-1185">Reference proteome</keyword>
<reference evidence="5 6" key="1">
    <citation type="submission" date="2020-08" db="EMBL/GenBank/DDBJ databases">
        <authorList>
            <person name="Hejnol A."/>
        </authorList>
    </citation>
    <scope>NUCLEOTIDE SEQUENCE [LARGE SCALE GENOMIC DNA]</scope>
</reference>
<evidence type="ECO:0000256" key="1">
    <source>
        <dbReference type="ARBA" id="ARBA00008361"/>
    </source>
</evidence>
<evidence type="ECO:0000256" key="2">
    <source>
        <dbReference type="ARBA" id="ARBA00022603"/>
    </source>
</evidence>
<dbReference type="OrthoDB" id="506498at2759"/>
<dbReference type="CDD" id="cd02440">
    <property type="entry name" value="AdoMet_MTases"/>
    <property type="match status" value="1"/>
</dbReference>
<accession>A0A7I8VEV2</accession>
<dbReference type="InterPro" id="IPR013216">
    <property type="entry name" value="Methyltransf_11"/>
</dbReference>
<organism evidence="5 6">
    <name type="scientific">Dimorphilus gyrociliatus</name>
    <dbReference type="NCBI Taxonomy" id="2664684"/>
    <lineage>
        <taxon>Eukaryota</taxon>
        <taxon>Metazoa</taxon>
        <taxon>Spiralia</taxon>
        <taxon>Lophotrochozoa</taxon>
        <taxon>Annelida</taxon>
        <taxon>Polychaeta</taxon>
        <taxon>Polychaeta incertae sedis</taxon>
        <taxon>Dinophilidae</taxon>
        <taxon>Dimorphilus</taxon>
    </lineage>
</organism>
<evidence type="ECO:0000313" key="6">
    <source>
        <dbReference type="Proteomes" id="UP000549394"/>
    </source>
</evidence>
<evidence type="ECO:0000256" key="3">
    <source>
        <dbReference type="ARBA" id="ARBA00022679"/>
    </source>
</evidence>
<dbReference type="AlphaFoldDB" id="A0A7I8VEV2"/>
<keyword evidence="2" id="KW-0489">Methyltransferase</keyword>
<dbReference type="PANTHER" id="PTHR44942">
    <property type="entry name" value="METHYLTRANSF_11 DOMAIN-CONTAINING PROTEIN"/>
    <property type="match status" value="1"/>
</dbReference>
<dbReference type="Pfam" id="PF08241">
    <property type="entry name" value="Methyltransf_11"/>
    <property type="match status" value="1"/>
</dbReference>
<evidence type="ECO:0000313" key="5">
    <source>
        <dbReference type="EMBL" id="CAD5114897.1"/>
    </source>
</evidence>
<dbReference type="Gene3D" id="3.40.50.150">
    <property type="entry name" value="Vaccinia Virus protein VP39"/>
    <property type="match status" value="1"/>
</dbReference>
<protein>
    <submittedName>
        <fullName evidence="5">DgyrCDS3931</fullName>
    </submittedName>
</protein>
<dbReference type="GO" id="GO:0008757">
    <property type="term" value="F:S-adenosylmethionine-dependent methyltransferase activity"/>
    <property type="evidence" value="ECO:0007669"/>
    <property type="project" value="InterPro"/>
</dbReference>
<dbReference type="SUPFAM" id="SSF53335">
    <property type="entry name" value="S-adenosyl-L-methionine-dependent methyltransferases"/>
    <property type="match status" value="1"/>
</dbReference>
<keyword evidence="3" id="KW-0808">Transferase</keyword>
<evidence type="ECO:0000259" key="4">
    <source>
        <dbReference type="Pfam" id="PF08241"/>
    </source>
</evidence>
<feature type="domain" description="Methyltransferase type 11" evidence="4">
    <location>
        <begin position="48"/>
        <end position="140"/>
    </location>
</feature>
<dbReference type="EMBL" id="CAJFCJ010000005">
    <property type="protein sequence ID" value="CAD5114897.1"/>
    <property type="molecule type" value="Genomic_DNA"/>
</dbReference>
<proteinExistence type="inferred from homology"/>
<dbReference type="InterPro" id="IPR051052">
    <property type="entry name" value="Diverse_substrate_MTase"/>
</dbReference>
<dbReference type="InterPro" id="IPR029063">
    <property type="entry name" value="SAM-dependent_MTases_sf"/>
</dbReference>
<sequence length="270" mass="31327">MYETLYADKDVAKAYHTFRPTYPESLAKEILQFIDEKLEKPFSRKLAIDVGCGSGQSTKLMANHFDRIIGLDISEAQIFEAKRNNEHDNVEFTVGSFEKLPAEDNSVSLIFAGTAFHFFEPFENFYKEVKRVLVPGGCLAVFSYALPFVAEFDDHVNSKLNDFRLTFFNELDDFKTPATHHVANHYKDFELPFNNFTRINSMKTNKSMNLDDYAGYLGSWSFYRNYVANRKTDPLKLFRSRFEETLQEENIPTNVTFTVEWPVFLLCGRN</sequence>